<dbReference type="EMBL" id="GGEC01054564">
    <property type="protein sequence ID" value="MBX35048.1"/>
    <property type="molecule type" value="Transcribed_RNA"/>
</dbReference>
<dbReference type="GO" id="GO:0016020">
    <property type="term" value="C:membrane"/>
    <property type="evidence" value="ECO:0007669"/>
    <property type="project" value="UniProtKB-SubCell"/>
</dbReference>
<evidence type="ECO:0000256" key="2">
    <source>
        <dbReference type="ARBA" id="ARBA00004370"/>
    </source>
</evidence>
<dbReference type="InterPro" id="IPR036396">
    <property type="entry name" value="Cyt_P450_sf"/>
</dbReference>
<accession>A0A2P2MXW9</accession>
<feature type="chain" id="PRO_5015161920" evidence="10">
    <location>
        <begin position="23"/>
        <end position="191"/>
    </location>
</feature>
<dbReference type="InterPro" id="IPR001128">
    <property type="entry name" value="Cyt_P450"/>
</dbReference>
<dbReference type="PANTHER" id="PTHR47943">
    <property type="entry name" value="CYTOCHROME P450 93A3-LIKE"/>
    <property type="match status" value="1"/>
</dbReference>
<evidence type="ECO:0000256" key="5">
    <source>
        <dbReference type="ARBA" id="ARBA00022723"/>
    </source>
</evidence>
<evidence type="ECO:0000256" key="7">
    <source>
        <dbReference type="ARBA" id="ARBA00023004"/>
    </source>
</evidence>
<evidence type="ECO:0000256" key="8">
    <source>
        <dbReference type="ARBA" id="ARBA00023033"/>
    </source>
</evidence>
<dbReference type="AlphaFoldDB" id="A0A2P2MXW9"/>
<evidence type="ECO:0000256" key="9">
    <source>
        <dbReference type="ARBA" id="ARBA00023136"/>
    </source>
</evidence>
<keyword evidence="6" id="KW-0560">Oxidoreductase</keyword>
<dbReference type="GO" id="GO:0016705">
    <property type="term" value="F:oxidoreductase activity, acting on paired donors, with incorporation or reduction of molecular oxygen"/>
    <property type="evidence" value="ECO:0007669"/>
    <property type="project" value="InterPro"/>
</dbReference>
<evidence type="ECO:0000256" key="10">
    <source>
        <dbReference type="SAM" id="SignalP"/>
    </source>
</evidence>
<feature type="signal peptide" evidence="10">
    <location>
        <begin position="1"/>
        <end position="22"/>
    </location>
</feature>
<dbReference type="PANTHER" id="PTHR47943:SF8">
    <property type="entry name" value="CYTOCHROME P450"/>
    <property type="match status" value="1"/>
</dbReference>
<dbReference type="InterPro" id="IPR002401">
    <property type="entry name" value="Cyt_P450_E_grp-I"/>
</dbReference>
<keyword evidence="8" id="KW-0503">Monooxygenase</keyword>
<proteinExistence type="inferred from homology"/>
<keyword evidence="4" id="KW-0349">Heme</keyword>
<evidence type="ECO:0000256" key="1">
    <source>
        <dbReference type="ARBA" id="ARBA00001971"/>
    </source>
</evidence>
<evidence type="ECO:0000313" key="11">
    <source>
        <dbReference type="EMBL" id="MBX35048.1"/>
    </source>
</evidence>
<dbReference type="GO" id="GO:0005506">
    <property type="term" value="F:iron ion binding"/>
    <property type="evidence" value="ECO:0007669"/>
    <property type="project" value="InterPro"/>
</dbReference>
<evidence type="ECO:0000256" key="3">
    <source>
        <dbReference type="ARBA" id="ARBA00010617"/>
    </source>
</evidence>
<comment type="similarity">
    <text evidence="3">Belongs to the cytochrome P450 family.</text>
</comment>
<keyword evidence="7" id="KW-0408">Iron</keyword>
<comment type="subcellular location">
    <subcellularLocation>
        <location evidence="2">Membrane</location>
    </subcellularLocation>
</comment>
<dbReference type="Pfam" id="PF00067">
    <property type="entry name" value="p450"/>
    <property type="match status" value="1"/>
</dbReference>
<organism evidence="11">
    <name type="scientific">Rhizophora mucronata</name>
    <name type="common">Asiatic mangrove</name>
    <dbReference type="NCBI Taxonomy" id="61149"/>
    <lineage>
        <taxon>Eukaryota</taxon>
        <taxon>Viridiplantae</taxon>
        <taxon>Streptophyta</taxon>
        <taxon>Embryophyta</taxon>
        <taxon>Tracheophyta</taxon>
        <taxon>Spermatophyta</taxon>
        <taxon>Magnoliopsida</taxon>
        <taxon>eudicotyledons</taxon>
        <taxon>Gunneridae</taxon>
        <taxon>Pentapetalae</taxon>
        <taxon>rosids</taxon>
        <taxon>fabids</taxon>
        <taxon>Malpighiales</taxon>
        <taxon>Rhizophoraceae</taxon>
        <taxon>Rhizophora</taxon>
    </lineage>
</organism>
<dbReference type="Gene3D" id="1.10.630.10">
    <property type="entry name" value="Cytochrome P450"/>
    <property type="match status" value="1"/>
</dbReference>
<dbReference type="GO" id="GO:0020037">
    <property type="term" value="F:heme binding"/>
    <property type="evidence" value="ECO:0007669"/>
    <property type="project" value="InterPro"/>
</dbReference>
<reference evidence="11" key="1">
    <citation type="submission" date="2018-02" db="EMBL/GenBank/DDBJ databases">
        <title>Rhizophora mucronata_Transcriptome.</title>
        <authorList>
            <person name="Meera S.P."/>
            <person name="Sreeshan A."/>
            <person name="Augustine A."/>
        </authorList>
    </citation>
    <scope>NUCLEOTIDE SEQUENCE</scope>
    <source>
        <tissue evidence="11">Leaf</tissue>
    </source>
</reference>
<dbReference type="GO" id="GO:0004497">
    <property type="term" value="F:monooxygenase activity"/>
    <property type="evidence" value="ECO:0007669"/>
    <property type="project" value="UniProtKB-KW"/>
</dbReference>
<protein>
    <submittedName>
        <fullName evidence="11">Uncharacterized protein</fullName>
    </submittedName>
</protein>
<keyword evidence="9" id="KW-0472">Membrane</keyword>
<keyword evidence="5" id="KW-0479">Metal-binding</keyword>
<dbReference type="SUPFAM" id="SSF48264">
    <property type="entry name" value="Cytochrome P450"/>
    <property type="match status" value="1"/>
</dbReference>
<keyword evidence="10" id="KW-0732">Signal</keyword>
<evidence type="ECO:0000256" key="6">
    <source>
        <dbReference type="ARBA" id="ARBA00023002"/>
    </source>
</evidence>
<dbReference type="PRINTS" id="PR00463">
    <property type="entry name" value="EP450I"/>
</dbReference>
<evidence type="ECO:0000256" key="4">
    <source>
        <dbReference type="ARBA" id="ARBA00022617"/>
    </source>
</evidence>
<comment type="cofactor">
    <cofactor evidence="1">
        <name>heme</name>
        <dbReference type="ChEBI" id="CHEBI:30413"/>
    </cofactor>
</comment>
<name>A0A2P2MXW9_RHIMU</name>
<sequence length="191" mass="21316">MILELLPFCSVVFLSFCSFLLAKRRSKACKLPPGPTALPIIGHLHLLGPLIHQSFKDLSSRYGPLIHVRLGSLSCVVASTPELAKDLLRAHDLTFSARNSSLAINRLTYNSSFAFAPYGPYWKYVKKLNTIELLSNRMLGKLLPVRTLELHHFPGVLYNKSKLGQSVNLTQELLKLSNNIISQMMLGIRSS</sequence>